<reference evidence="3 4" key="1">
    <citation type="submission" date="2019-08" db="EMBL/GenBank/DDBJ databases">
        <title>Identification of a novel species of the genus Boseongicola.</title>
        <authorList>
            <person name="Zhang X.-Q."/>
        </authorList>
    </citation>
    <scope>NUCLEOTIDE SEQUENCE [LARGE SCALE GENOMIC DNA]</scope>
    <source>
        <strain evidence="3 4">HY14</strain>
    </source>
</reference>
<comment type="caution">
    <text evidence="3">The sequence shown here is derived from an EMBL/GenBank/DDBJ whole genome shotgun (WGS) entry which is preliminary data.</text>
</comment>
<protein>
    <recommendedName>
        <fullName evidence="2">Apple domain-containing protein</fullName>
    </recommendedName>
</protein>
<dbReference type="InterPro" id="IPR003609">
    <property type="entry name" value="Pan_app"/>
</dbReference>
<dbReference type="Pfam" id="PF14295">
    <property type="entry name" value="PAN_4"/>
    <property type="match status" value="1"/>
</dbReference>
<evidence type="ECO:0000256" key="1">
    <source>
        <dbReference type="SAM" id="SignalP"/>
    </source>
</evidence>
<organism evidence="3 4">
    <name type="scientific">Maritimibacter fusiformis</name>
    <dbReference type="NCBI Taxonomy" id="2603819"/>
    <lineage>
        <taxon>Bacteria</taxon>
        <taxon>Pseudomonadati</taxon>
        <taxon>Pseudomonadota</taxon>
        <taxon>Alphaproteobacteria</taxon>
        <taxon>Rhodobacterales</taxon>
        <taxon>Roseobacteraceae</taxon>
        <taxon>Maritimibacter</taxon>
    </lineage>
</organism>
<evidence type="ECO:0000259" key="2">
    <source>
        <dbReference type="Pfam" id="PF14295"/>
    </source>
</evidence>
<dbReference type="RefSeq" id="WP_148376411.1">
    <property type="nucleotide sequence ID" value="NZ_VSIY01000003.1"/>
</dbReference>
<sequence length="93" mass="9914">MKNLCVAAAIAVLAGPALAEEFENCSITPVDQVGYIDTFLTPDECVAACKETEGCDSWSFLPHSFDSSMPGSCKLIKGVFALEESTRSFCGKL</sequence>
<dbReference type="AlphaFoldDB" id="A0A5D0RS29"/>
<feature type="chain" id="PRO_5022959585" description="Apple domain-containing protein" evidence="1">
    <location>
        <begin position="20"/>
        <end position="93"/>
    </location>
</feature>
<proteinExistence type="predicted"/>
<evidence type="ECO:0000313" key="4">
    <source>
        <dbReference type="Proteomes" id="UP000322080"/>
    </source>
</evidence>
<gene>
    <name evidence="3" type="ORF">FVF75_03860</name>
</gene>
<keyword evidence="4" id="KW-1185">Reference proteome</keyword>
<feature type="domain" description="Apple" evidence="2">
    <location>
        <begin position="40"/>
        <end position="75"/>
    </location>
</feature>
<dbReference type="Proteomes" id="UP000322080">
    <property type="component" value="Unassembled WGS sequence"/>
</dbReference>
<evidence type="ECO:0000313" key="3">
    <source>
        <dbReference type="EMBL" id="TYB83321.1"/>
    </source>
</evidence>
<name>A0A5D0RS29_9RHOB</name>
<dbReference type="Gene3D" id="3.50.4.10">
    <property type="entry name" value="Hepatocyte Growth Factor"/>
    <property type="match status" value="1"/>
</dbReference>
<keyword evidence="1" id="KW-0732">Signal</keyword>
<dbReference type="EMBL" id="VSIY01000003">
    <property type="protein sequence ID" value="TYB83321.1"/>
    <property type="molecule type" value="Genomic_DNA"/>
</dbReference>
<accession>A0A5D0RS29</accession>
<feature type="signal peptide" evidence="1">
    <location>
        <begin position="1"/>
        <end position="19"/>
    </location>
</feature>